<organism evidence="1 2">
    <name type="scientific">Allacma fusca</name>
    <dbReference type="NCBI Taxonomy" id="39272"/>
    <lineage>
        <taxon>Eukaryota</taxon>
        <taxon>Metazoa</taxon>
        <taxon>Ecdysozoa</taxon>
        <taxon>Arthropoda</taxon>
        <taxon>Hexapoda</taxon>
        <taxon>Collembola</taxon>
        <taxon>Symphypleona</taxon>
        <taxon>Sminthuridae</taxon>
        <taxon>Allacma</taxon>
    </lineage>
</organism>
<gene>
    <name evidence="1" type="ORF">AFUS01_LOCUS44252</name>
</gene>
<reference evidence="1" key="1">
    <citation type="submission" date="2021-06" db="EMBL/GenBank/DDBJ databases">
        <authorList>
            <person name="Hodson N. C."/>
            <person name="Mongue J. A."/>
            <person name="Jaron S. K."/>
        </authorList>
    </citation>
    <scope>NUCLEOTIDE SEQUENCE</scope>
</reference>
<dbReference type="EMBL" id="CAJVCH010570384">
    <property type="protein sequence ID" value="CAG7834794.1"/>
    <property type="molecule type" value="Genomic_DNA"/>
</dbReference>
<evidence type="ECO:0000313" key="1">
    <source>
        <dbReference type="EMBL" id="CAG7834794.1"/>
    </source>
</evidence>
<sequence>TVNQRLVHSMELQHT</sequence>
<evidence type="ECO:0000313" key="2">
    <source>
        <dbReference type="Proteomes" id="UP000708208"/>
    </source>
</evidence>
<proteinExistence type="predicted"/>
<comment type="caution">
    <text evidence="1">The sequence shown here is derived from an EMBL/GenBank/DDBJ whole genome shotgun (WGS) entry which is preliminary data.</text>
</comment>
<keyword evidence="2" id="KW-1185">Reference proteome</keyword>
<dbReference type="Proteomes" id="UP000708208">
    <property type="component" value="Unassembled WGS sequence"/>
</dbReference>
<name>A0A8J2PVJ7_9HEXA</name>
<protein>
    <submittedName>
        <fullName evidence="1">Uncharacterized protein</fullName>
    </submittedName>
</protein>
<accession>A0A8J2PVJ7</accession>
<feature type="non-terminal residue" evidence="1">
    <location>
        <position position="15"/>
    </location>
</feature>